<accession>A0A2R5EQF9</accession>
<dbReference type="SUPFAM" id="SSF51126">
    <property type="entry name" value="Pectin lyase-like"/>
    <property type="match status" value="1"/>
</dbReference>
<name>A0A2R5EQF9_9BACL</name>
<evidence type="ECO:0000313" key="2">
    <source>
        <dbReference type="EMBL" id="GBG05661.1"/>
    </source>
</evidence>
<evidence type="ECO:0000313" key="3">
    <source>
        <dbReference type="Proteomes" id="UP000245202"/>
    </source>
</evidence>
<gene>
    <name evidence="2" type="ORF">PAT3040_00145</name>
</gene>
<dbReference type="Proteomes" id="UP000245202">
    <property type="component" value="Unassembled WGS sequence"/>
</dbReference>
<sequence length="328" mass="36510">RCISATADGCHISNSLGSFLMEYCDFSGNGDDCLNIHDNSVQNFERLDSRSIAIGNVFPWRNPFALGDPVEFRHPDLSPTGVTATVADADWDERGQRCVLTFGEALPSDLSAKSILFNRRYNSGHYVVRHNFFHHNRARGVLLHASDGLVEHNYFYRNQGPAIQIECGAEARWAEGFGVDNLTIRNNRIESCDVNHWSMAVIYMGVYLEQGRTRYPIFRDIAIERNTIVDCPQQAVFVSSCERVAIRGNALLNPNAGPPKSDQEGDANCVPNRSLYQGTIMASHCREVVIEHNRRIAVAPAADDRIWVEADSAGSVEIRGNHGFLEVG</sequence>
<comment type="caution">
    <text evidence="2">The sequence shown here is derived from an EMBL/GenBank/DDBJ whole genome shotgun (WGS) entry which is preliminary data.</text>
</comment>
<organism evidence="2 3">
    <name type="scientific">Paenibacillus agaridevorans</name>
    <dbReference type="NCBI Taxonomy" id="171404"/>
    <lineage>
        <taxon>Bacteria</taxon>
        <taxon>Bacillati</taxon>
        <taxon>Bacillota</taxon>
        <taxon>Bacilli</taxon>
        <taxon>Bacillales</taxon>
        <taxon>Paenibacillaceae</taxon>
        <taxon>Paenibacillus</taxon>
    </lineage>
</organism>
<dbReference type="Gene3D" id="2.160.20.10">
    <property type="entry name" value="Single-stranded right-handed beta-helix, Pectin lyase-like"/>
    <property type="match status" value="1"/>
</dbReference>
<dbReference type="RefSeq" id="WP_146200329.1">
    <property type="nucleotide sequence ID" value="NZ_BDQX01000013.1"/>
</dbReference>
<dbReference type="AlphaFoldDB" id="A0A2R5EQF9"/>
<dbReference type="EMBL" id="BDQX01000013">
    <property type="protein sequence ID" value="GBG05661.1"/>
    <property type="molecule type" value="Genomic_DNA"/>
</dbReference>
<dbReference type="InterPro" id="IPR012334">
    <property type="entry name" value="Pectin_lyas_fold"/>
</dbReference>
<dbReference type="SMART" id="SM00710">
    <property type="entry name" value="PbH1"/>
    <property type="match status" value="4"/>
</dbReference>
<protein>
    <recommendedName>
        <fullName evidence="1">Right handed beta helix domain-containing protein</fullName>
    </recommendedName>
</protein>
<dbReference type="InterPro" id="IPR039448">
    <property type="entry name" value="Beta_helix"/>
</dbReference>
<dbReference type="Pfam" id="PF13229">
    <property type="entry name" value="Beta_helix"/>
    <property type="match status" value="1"/>
</dbReference>
<evidence type="ECO:0000259" key="1">
    <source>
        <dbReference type="Pfam" id="PF13229"/>
    </source>
</evidence>
<feature type="non-terminal residue" evidence="2">
    <location>
        <position position="1"/>
    </location>
</feature>
<feature type="domain" description="Right handed beta helix" evidence="1">
    <location>
        <begin position="122"/>
        <end position="193"/>
    </location>
</feature>
<dbReference type="InterPro" id="IPR011050">
    <property type="entry name" value="Pectin_lyase_fold/virulence"/>
</dbReference>
<proteinExistence type="predicted"/>
<keyword evidence="3" id="KW-1185">Reference proteome</keyword>
<reference evidence="2 3" key="1">
    <citation type="submission" date="2017-08" db="EMBL/GenBank/DDBJ databases">
        <title>Substantial Increase in Enzyme Production by Combined Drug-Resistance Mutations in Paenibacillus agaridevorans.</title>
        <authorList>
            <person name="Tanaka Y."/>
            <person name="Funane K."/>
            <person name="Hosaka T."/>
            <person name="Shiwa Y."/>
            <person name="Fujita N."/>
            <person name="Miyazaki T."/>
            <person name="Yoshikawa H."/>
            <person name="Murakami K."/>
            <person name="Kasahara K."/>
            <person name="Inaoka T."/>
            <person name="Hiraga Y."/>
            <person name="Ochi K."/>
        </authorList>
    </citation>
    <scope>NUCLEOTIDE SEQUENCE [LARGE SCALE GENOMIC DNA]</scope>
    <source>
        <strain evidence="2 3">T-3040</strain>
    </source>
</reference>
<dbReference type="InterPro" id="IPR006626">
    <property type="entry name" value="PbH1"/>
</dbReference>